<gene>
    <name evidence="2" type="ORF">SMN809_LOCUS79348</name>
</gene>
<keyword evidence="1" id="KW-0472">Membrane</keyword>
<comment type="caution">
    <text evidence="2">The sequence shown here is derived from an EMBL/GenBank/DDBJ whole genome shotgun (WGS) entry which is preliminary data.</text>
</comment>
<protein>
    <submittedName>
        <fullName evidence="2">Uncharacterized protein</fullName>
    </submittedName>
</protein>
<organism evidence="2 3">
    <name type="scientific">Rotaria magnacalcarata</name>
    <dbReference type="NCBI Taxonomy" id="392030"/>
    <lineage>
        <taxon>Eukaryota</taxon>
        <taxon>Metazoa</taxon>
        <taxon>Spiralia</taxon>
        <taxon>Gnathifera</taxon>
        <taxon>Rotifera</taxon>
        <taxon>Eurotatoria</taxon>
        <taxon>Bdelloidea</taxon>
        <taxon>Philodinida</taxon>
        <taxon>Philodinidae</taxon>
        <taxon>Rotaria</taxon>
    </lineage>
</organism>
<dbReference type="EMBL" id="CAJOBI010342277">
    <property type="protein sequence ID" value="CAF5214622.1"/>
    <property type="molecule type" value="Genomic_DNA"/>
</dbReference>
<evidence type="ECO:0000256" key="1">
    <source>
        <dbReference type="SAM" id="Phobius"/>
    </source>
</evidence>
<feature type="transmembrane region" description="Helical" evidence="1">
    <location>
        <begin position="6"/>
        <end position="25"/>
    </location>
</feature>
<dbReference type="Proteomes" id="UP000676336">
    <property type="component" value="Unassembled WGS sequence"/>
</dbReference>
<evidence type="ECO:0000313" key="2">
    <source>
        <dbReference type="EMBL" id="CAF5214622.1"/>
    </source>
</evidence>
<keyword evidence="1" id="KW-1133">Transmembrane helix</keyword>
<accession>A0A8S3JCS6</accession>
<sequence>STPLVYANTMKQILTIFIFVFLPIYTKQISSVIKDPFEYFKKLARDSQAYPQCHRIPPFKAQLDSSFFDIDLRRWDRTKNPPPVHRSLEAFVQLDTLRQSTYFSHILQGHNQADVPGILKLFLKNLSIWIEFI</sequence>
<keyword evidence="1" id="KW-0812">Transmembrane</keyword>
<name>A0A8S3JCS6_9BILA</name>
<evidence type="ECO:0000313" key="3">
    <source>
        <dbReference type="Proteomes" id="UP000676336"/>
    </source>
</evidence>
<dbReference type="AlphaFoldDB" id="A0A8S3JCS6"/>
<feature type="non-terminal residue" evidence="2">
    <location>
        <position position="1"/>
    </location>
</feature>
<proteinExistence type="predicted"/>
<reference evidence="2" key="1">
    <citation type="submission" date="2021-02" db="EMBL/GenBank/DDBJ databases">
        <authorList>
            <person name="Nowell W R."/>
        </authorList>
    </citation>
    <scope>NUCLEOTIDE SEQUENCE</scope>
</reference>